<keyword evidence="2" id="KW-1133">Transmembrane helix</keyword>
<keyword evidence="2" id="KW-0812">Transmembrane</keyword>
<comment type="caution">
    <text evidence="3">The sequence shown here is derived from an EMBL/GenBank/DDBJ whole genome shotgun (WGS) entry which is preliminary data.</text>
</comment>
<keyword evidence="2" id="KW-0472">Membrane</keyword>
<dbReference type="GO" id="GO:0003677">
    <property type="term" value="F:DNA binding"/>
    <property type="evidence" value="ECO:0007669"/>
    <property type="project" value="UniProtKB-KW"/>
</dbReference>
<gene>
    <name evidence="3" type="primary">ATHB-9</name>
    <name evidence="3" type="ORF">QJS10_CPB18g02109</name>
</gene>
<evidence type="ECO:0000256" key="2">
    <source>
        <dbReference type="SAM" id="Phobius"/>
    </source>
</evidence>
<evidence type="ECO:0000313" key="4">
    <source>
        <dbReference type="Proteomes" id="UP001180020"/>
    </source>
</evidence>
<dbReference type="AlphaFoldDB" id="A0AAV9CQF9"/>
<keyword evidence="1" id="KW-0175">Coiled coil</keyword>
<accession>A0AAV9CQF9</accession>
<organism evidence="3 4">
    <name type="scientific">Acorus calamus</name>
    <name type="common">Sweet flag</name>
    <dbReference type="NCBI Taxonomy" id="4465"/>
    <lineage>
        <taxon>Eukaryota</taxon>
        <taxon>Viridiplantae</taxon>
        <taxon>Streptophyta</taxon>
        <taxon>Embryophyta</taxon>
        <taxon>Tracheophyta</taxon>
        <taxon>Spermatophyta</taxon>
        <taxon>Magnoliopsida</taxon>
        <taxon>Liliopsida</taxon>
        <taxon>Acoraceae</taxon>
        <taxon>Acorus</taxon>
    </lineage>
</organism>
<reference evidence="3" key="2">
    <citation type="submission" date="2023-06" db="EMBL/GenBank/DDBJ databases">
        <authorList>
            <person name="Ma L."/>
            <person name="Liu K.-W."/>
            <person name="Li Z."/>
            <person name="Hsiao Y.-Y."/>
            <person name="Qi Y."/>
            <person name="Fu T."/>
            <person name="Tang G."/>
            <person name="Zhang D."/>
            <person name="Sun W.-H."/>
            <person name="Liu D.-K."/>
            <person name="Li Y."/>
            <person name="Chen G.-Z."/>
            <person name="Liu X.-D."/>
            <person name="Liao X.-Y."/>
            <person name="Jiang Y.-T."/>
            <person name="Yu X."/>
            <person name="Hao Y."/>
            <person name="Huang J."/>
            <person name="Zhao X.-W."/>
            <person name="Ke S."/>
            <person name="Chen Y.-Y."/>
            <person name="Wu W.-L."/>
            <person name="Hsu J.-L."/>
            <person name="Lin Y.-F."/>
            <person name="Huang M.-D."/>
            <person name="Li C.-Y."/>
            <person name="Huang L."/>
            <person name="Wang Z.-W."/>
            <person name="Zhao X."/>
            <person name="Zhong W.-Y."/>
            <person name="Peng D.-H."/>
            <person name="Ahmad S."/>
            <person name="Lan S."/>
            <person name="Zhang J.-S."/>
            <person name="Tsai W.-C."/>
            <person name="Van De Peer Y."/>
            <person name="Liu Z.-J."/>
        </authorList>
    </citation>
    <scope>NUCLEOTIDE SEQUENCE</scope>
    <source>
        <strain evidence="3">CP</strain>
        <tissue evidence="3">Leaves</tissue>
    </source>
</reference>
<evidence type="ECO:0000313" key="3">
    <source>
        <dbReference type="EMBL" id="KAK1291086.1"/>
    </source>
</evidence>
<sequence length="203" mass="23505">MGLSNSPLSLGLLVALFVGFAVYFRLQEIDSAFAFEEDLLSIDCLRSGEDTMLKNLWDSRDAILCCSLKAGFDMVERLEELQDMVLDETLDPKMLCSEFSDIIEQVQFLSRGLSDYRRQFDRASIEAMDESAEWRMKYDREVERVSQFSEDLSQARAALDYKNREAEDLNKRVDVLNKENSNLLEQVDSLKRDLETMKQKCHL</sequence>
<dbReference type="PANTHER" id="PTHR37215">
    <property type="entry name" value="ACYL-COA-BINDING DOMAIN PROTEIN"/>
    <property type="match status" value="1"/>
</dbReference>
<keyword evidence="4" id="KW-1185">Reference proteome</keyword>
<feature type="coiled-coil region" evidence="1">
    <location>
        <begin position="152"/>
        <end position="200"/>
    </location>
</feature>
<name>A0AAV9CQF9_ACOCL</name>
<keyword evidence="3" id="KW-0238">DNA-binding</keyword>
<dbReference type="EMBL" id="JAUJYO010000018">
    <property type="protein sequence ID" value="KAK1291086.1"/>
    <property type="molecule type" value="Genomic_DNA"/>
</dbReference>
<keyword evidence="3" id="KW-0371">Homeobox</keyword>
<dbReference type="PANTHER" id="PTHR37215:SF1">
    <property type="entry name" value="ACYL-COA-BINDING DOMAIN PROTEIN"/>
    <property type="match status" value="1"/>
</dbReference>
<feature type="transmembrane region" description="Helical" evidence="2">
    <location>
        <begin position="6"/>
        <end position="26"/>
    </location>
</feature>
<dbReference type="Proteomes" id="UP001180020">
    <property type="component" value="Unassembled WGS sequence"/>
</dbReference>
<evidence type="ECO:0000256" key="1">
    <source>
        <dbReference type="SAM" id="Coils"/>
    </source>
</evidence>
<protein>
    <submittedName>
        <fullName evidence="3">Homeobox-leucine zipper protein ATHB-9</fullName>
    </submittedName>
</protein>
<proteinExistence type="predicted"/>
<reference evidence="3" key="1">
    <citation type="journal article" date="2023" name="Nat. Commun.">
        <title>Diploid and tetraploid genomes of Acorus and the evolution of monocots.</title>
        <authorList>
            <person name="Ma L."/>
            <person name="Liu K.W."/>
            <person name="Li Z."/>
            <person name="Hsiao Y.Y."/>
            <person name="Qi Y."/>
            <person name="Fu T."/>
            <person name="Tang G.D."/>
            <person name="Zhang D."/>
            <person name="Sun W.H."/>
            <person name="Liu D.K."/>
            <person name="Li Y."/>
            <person name="Chen G.Z."/>
            <person name="Liu X.D."/>
            <person name="Liao X.Y."/>
            <person name="Jiang Y.T."/>
            <person name="Yu X."/>
            <person name="Hao Y."/>
            <person name="Huang J."/>
            <person name="Zhao X.W."/>
            <person name="Ke S."/>
            <person name="Chen Y.Y."/>
            <person name="Wu W.L."/>
            <person name="Hsu J.L."/>
            <person name="Lin Y.F."/>
            <person name="Huang M.D."/>
            <person name="Li C.Y."/>
            <person name="Huang L."/>
            <person name="Wang Z.W."/>
            <person name="Zhao X."/>
            <person name="Zhong W.Y."/>
            <person name="Peng D.H."/>
            <person name="Ahmad S."/>
            <person name="Lan S."/>
            <person name="Zhang J.S."/>
            <person name="Tsai W.C."/>
            <person name="Van de Peer Y."/>
            <person name="Liu Z.J."/>
        </authorList>
    </citation>
    <scope>NUCLEOTIDE SEQUENCE</scope>
    <source>
        <strain evidence="3">CP</strain>
    </source>
</reference>